<reference evidence="1 2" key="1">
    <citation type="submission" date="2016-11" db="EMBL/GenBank/DDBJ databases">
        <authorList>
            <person name="Jaros S."/>
            <person name="Januszkiewicz K."/>
            <person name="Wedrychowicz H."/>
        </authorList>
    </citation>
    <scope>NUCLEOTIDE SEQUENCE [LARGE SCALE GENOMIC DNA]</scope>
    <source>
        <strain evidence="1 2">DSM 24574</strain>
    </source>
</reference>
<sequence length="192" mass="21674">MRLKNHGRLIIIFAFLSACHTPKPGETKMLDFGQFTITVPATWDPVKVRGIDSYVGLIALGEEDTINFDLGWYSNALDEDKKFMIQNGDFYVLDSVSSDGAANFMFYGKADTVNVENFLENKITWTTVDGRKAKIISPKRTGQGLTGIYIDSVWMAGSARDRFQMNGRNLNAENERLLLKAFETLRFKKIAK</sequence>
<dbReference type="AlphaFoldDB" id="A0A1M5UQT8"/>
<dbReference type="PROSITE" id="PS51257">
    <property type="entry name" value="PROKAR_LIPOPROTEIN"/>
    <property type="match status" value="1"/>
</dbReference>
<dbReference type="Proteomes" id="UP000184212">
    <property type="component" value="Unassembled WGS sequence"/>
</dbReference>
<name>A0A1M5UQT8_9BACT</name>
<evidence type="ECO:0000313" key="1">
    <source>
        <dbReference type="EMBL" id="SHH65276.1"/>
    </source>
</evidence>
<accession>A0A1M5UQT8</accession>
<keyword evidence="2" id="KW-1185">Reference proteome</keyword>
<dbReference type="EMBL" id="FQWQ01000003">
    <property type="protein sequence ID" value="SHH65276.1"/>
    <property type="molecule type" value="Genomic_DNA"/>
</dbReference>
<proteinExistence type="predicted"/>
<dbReference type="STRING" id="947013.SAMN04488109_4843"/>
<protein>
    <submittedName>
        <fullName evidence="1">Uncharacterized protein</fullName>
    </submittedName>
</protein>
<gene>
    <name evidence="1" type="ORF">SAMN04488109_4843</name>
</gene>
<organism evidence="1 2">
    <name type="scientific">Chryseolinea serpens</name>
    <dbReference type="NCBI Taxonomy" id="947013"/>
    <lineage>
        <taxon>Bacteria</taxon>
        <taxon>Pseudomonadati</taxon>
        <taxon>Bacteroidota</taxon>
        <taxon>Cytophagia</taxon>
        <taxon>Cytophagales</taxon>
        <taxon>Fulvivirgaceae</taxon>
        <taxon>Chryseolinea</taxon>
    </lineage>
</organism>
<evidence type="ECO:0000313" key="2">
    <source>
        <dbReference type="Proteomes" id="UP000184212"/>
    </source>
</evidence>